<proteinExistence type="predicted"/>
<feature type="domain" description="N-acetyltransferase" evidence="4">
    <location>
        <begin position="179"/>
        <end position="346"/>
    </location>
</feature>
<evidence type="ECO:0000313" key="6">
    <source>
        <dbReference type="Proteomes" id="UP000253790"/>
    </source>
</evidence>
<dbReference type="InterPro" id="IPR050832">
    <property type="entry name" value="Bact_Acetyltransf"/>
</dbReference>
<dbReference type="CDD" id="cd04301">
    <property type="entry name" value="NAT_SF"/>
    <property type="match status" value="1"/>
</dbReference>
<dbReference type="EMBL" id="CP031229">
    <property type="protein sequence ID" value="AXH98170.1"/>
    <property type="molecule type" value="Genomic_DNA"/>
</dbReference>
<keyword evidence="1 5" id="KW-0808">Transferase</keyword>
<dbReference type="OrthoDB" id="9799092at2"/>
<dbReference type="PANTHER" id="PTHR43877">
    <property type="entry name" value="AMINOALKYLPHOSPHONATE N-ACETYLTRANSFERASE-RELATED-RELATED"/>
    <property type="match status" value="1"/>
</dbReference>
<evidence type="ECO:0000256" key="1">
    <source>
        <dbReference type="ARBA" id="ARBA00022679"/>
    </source>
</evidence>
<dbReference type="Proteomes" id="UP000253790">
    <property type="component" value="Chromosome"/>
</dbReference>
<gene>
    <name evidence="5" type="ORF">DV701_15650</name>
</gene>
<dbReference type="InterPro" id="IPR000182">
    <property type="entry name" value="GNAT_dom"/>
</dbReference>
<organism evidence="5 6">
    <name type="scientific">Ornithinimicrobium avium</name>
    <dbReference type="NCBI Taxonomy" id="2283195"/>
    <lineage>
        <taxon>Bacteria</taxon>
        <taxon>Bacillati</taxon>
        <taxon>Actinomycetota</taxon>
        <taxon>Actinomycetes</taxon>
        <taxon>Micrococcales</taxon>
        <taxon>Ornithinimicrobiaceae</taxon>
        <taxon>Ornithinimicrobium</taxon>
    </lineage>
</organism>
<dbReference type="SUPFAM" id="SSF55729">
    <property type="entry name" value="Acyl-CoA N-acyltransferases (Nat)"/>
    <property type="match status" value="1"/>
</dbReference>
<dbReference type="Pfam" id="PF00583">
    <property type="entry name" value="Acetyltransf_1"/>
    <property type="match status" value="1"/>
</dbReference>
<dbReference type="GO" id="GO:0016747">
    <property type="term" value="F:acyltransferase activity, transferring groups other than amino-acyl groups"/>
    <property type="evidence" value="ECO:0007669"/>
    <property type="project" value="InterPro"/>
</dbReference>
<evidence type="ECO:0000313" key="5">
    <source>
        <dbReference type="EMBL" id="AXH98170.1"/>
    </source>
</evidence>
<evidence type="ECO:0000256" key="3">
    <source>
        <dbReference type="SAM" id="MobiDB-lite"/>
    </source>
</evidence>
<dbReference type="AlphaFoldDB" id="A0A345NT12"/>
<sequence>MSVDAAGPVLPPGHTAYTPGPDDLGDLARLLRRHEREARGWPGADSETVAAEVTGRGATTHLHETVRDRDGVLRAWINCHDRAAGRVLVGVTVDPDLPDAQADPLALYGFARAQDLGREVLRRRGMAQTQLDSGAYADDPRQQRWLAAAGYEHTRNWWQMVRPVDPASDLEHPPLRQGVEIRRVRRDDGVGMPDEADLHAVHDVLEHSFADHFNSYRETFEEFLGRLREDPGHRWDHWWLATVDGQPAGALVAVTVTMPVSDDGVAQPDSSYVEYIGVHRLARGRGVAKGLLRTVIADAAARGRASVGLEVDADSPTGADGLYLSMGWRTRYTTQSWHRTLNPPTDRAAGSGSEERITPGGRAS</sequence>
<feature type="region of interest" description="Disordered" evidence="3">
    <location>
        <begin position="1"/>
        <end position="23"/>
    </location>
</feature>
<keyword evidence="2" id="KW-0012">Acyltransferase</keyword>
<dbReference type="Gene3D" id="3.40.630.30">
    <property type="match status" value="1"/>
</dbReference>
<dbReference type="RefSeq" id="WP_114931263.1">
    <property type="nucleotide sequence ID" value="NZ_CP031229.1"/>
</dbReference>
<keyword evidence="6" id="KW-1185">Reference proteome</keyword>
<feature type="region of interest" description="Disordered" evidence="3">
    <location>
        <begin position="338"/>
        <end position="364"/>
    </location>
</feature>
<evidence type="ECO:0000259" key="4">
    <source>
        <dbReference type="PROSITE" id="PS51186"/>
    </source>
</evidence>
<dbReference type="PROSITE" id="PS51186">
    <property type="entry name" value="GNAT"/>
    <property type="match status" value="1"/>
</dbReference>
<reference evidence="5 6" key="1">
    <citation type="submission" date="2018-07" db="EMBL/GenBank/DDBJ databases">
        <title>Complete genome sequencing of Ornithinimicrobium sp. AMA3305.</title>
        <authorList>
            <person name="Bae J.-W."/>
        </authorList>
    </citation>
    <scope>NUCLEOTIDE SEQUENCE [LARGE SCALE GENOMIC DNA]</scope>
    <source>
        <strain evidence="5 6">AMA3305</strain>
    </source>
</reference>
<dbReference type="KEGG" id="orn:DV701_15650"/>
<dbReference type="InterPro" id="IPR016181">
    <property type="entry name" value="Acyl_CoA_acyltransferase"/>
</dbReference>
<accession>A0A345NT12</accession>
<evidence type="ECO:0000256" key="2">
    <source>
        <dbReference type="ARBA" id="ARBA00023315"/>
    </source>
</evidence>
<protein>
    <submittedName>
        <fullName evidence="5">GNAT family N-acetyltransferase</fullName>
    </submittedName>
</protein>
<name>A0A345NT12_9MICO</name>